<dbReference type="Gene3D" id="3.80.10.10">
    <property type="entry name" value="Ribonuclease Inhibitor"/>
    <property type="match status" value="1"/>
</dbReference>
<reference evidence="1" key="1">
    <citation type="submission" date="2020-11" db="EMBL/GenBank/DDBJ databases">
        <authorList>
            <person name="Tran Van P."/>
        </authorList>
    </citation>
    <scope>NUCLEOTIDE SEQUENCE</scope>
</reference>
<accession>A0A7R9PA60</accession>
<sequence length="449" mass="51525">MPIFCCDANHMYSCLREVDITTQLACTKKLLEPGSVLTKQVNQDSNIKTDSDGRNTCQQHGLDEVGGSGWRKRDVCVIGGDEWRKPKTSRLSFTQDLSQADEVLLSLLSTAEEGLTCYAKQAWGFPNRESLYCHTFFTPLRGECNDTQWGHDCPLSCLCHISTYDDLPMKRWLIDTVPNNGRPLNPTLHPNEALYEDEAQLFKTPYESEETLKMAMCVFQQETAVDMLFNSLPSDTQVLTILQGRDSGNISLEASHMHGLEDLIALDIQGYNYEKSDHQAERVSSTRNNKLTELPPGIFNNLPAKMIRLEGNPWHCSCAMKDWQPAAINKIKQQIKEVCQFQYDKGSMCSQKSDVRYVYERRVAPRCETPTKYKHWSVFQVLRKELRCNKKLQNKTNRKDYLKKKHDDYEKILFFGTIQTARQQTAQQAIKKYLEGWVGQVADTTWTNC</sequence>
<protein>
    <submittedName>
        <fullName evidence="1">(California timema) hypothetical protein</fullName>
    </submittedName>
</protein>
<dbReference type="AlphaFoldDB" id="A0A7R9PA60"/>
<dbReference type="InterPro" id="IPR032675">
    <property type="entry name" value="LRR_dom_sf"/>
</dbReference>
<evidence type="ECO:0000313" key="1">
    <source>
        <dbReference type="EMBL" id="CAD7575336.1"/>
    </source>
</evidence>
<name>A0A7R9PA60_TIMCA</name>
<organism evidence="1">
    <name type="scientific">Timema californicum</name>
    <name type="common">California timema</name>
    <name type="synonym">Walking stick</name>
    <dbReference type="NCBI Taxonomy" id="61474"/>
    <lineage>
        <taxon>Eukaryota</taxon>
        <taxon>Metazoa</taxon>
        <taxon>Ecdysozoa</taxon>
        <taxon>Arthropoda</taxon>
        <taxon>Hexapoda</taxon>
        <taxon>Insecta</taxon>
        <taxon>Pterygota</taxon>
        <taxon>Neoptera</taxon>
        <taxon>Polyneoptera</taxon>
        <taxon>Phasmatodea</taxon>
        <taxon>Timematodea</taxon>
        <taxon>Timematoidea</taxon>
        <taxon>Timematidae</taxon>
        <taxon>Timema</taxon>
    </lineage>
</organism>
<dbReference type="SUPFAM" id="SSF52058">
    <property type="entry name" value="L domain-like"/>
    <property type="match status" value="1"/>
</dbReference>
<dbReference type="EMBL" id="OE183122">
    <property type="protein sequence ID" value="CAD7575336.1"/>
    <property type="molecule type" value="Genomic_DNA"/>
</dbReference>
<gene>
    <name evidence="1" type="ORF">TCMB3V08_LOCUS7932</name>
</gene>
<proteinExistence type="predicted"/>